<dbReference type="AlphaFoldDB" id="A0A1H6JQL3"/>
<accession>A0A1H6JQL3</accession>
<gene>
    <name evidence="1" type="ORF">SAMN05660691_00615</name>
</gene>
<evidence type="ECO:0000313" key="1">
    <source>
        <dbReference type="EMBL" id="SEH64751.1"/>
    </source>
</evidence>
<evidence type="ECO:0000313" key="2">
    <source>
        <dbReference type="Proteomes" id="UP000199371"/>
    </source>
</evidence>
<dbReference type="OrthoDB" id="3034510at2"/>
<organism evidence="1 2">
    <name type="scientific">Rheinheimera pacifica</name>
    <dbReference type="NCBI Taxonomy" id="173990"/>
    <lineage>
        <taxon>Bacteria</taxon>
        <taxon>Pseudomonadati</taxon>
        <taxon>Pseudomonadota</taxon>
        <taxon>Gammaproteobacteria</taxon>
        <taxon>Chromatiales</taxon>
        <taxon>Chromatiaceae</taxon>
        <taxon>Rheinheimera</taxon>
    </lineage>
</organism>
<keyword evidence="2" id="KW-1185">Reference proteome</keyword>
<dbReference type="Proteomes" id="UP000199371">
    <property type="component" value="Unassembled WGS sequence"/>
</dbReference>
<reference evidence="2" key="1">
    <citation type="submission" date="2016-10" db="EMBL/GenBank/DDBJ databases">
        <authorList>
            <person name="Varghese N."/>
            <person name="Submissions S."/>
        </authorList>
    </citation>
    <scope>NUCLEOTIDE SEQUENCE [LARGE SCALE GENOMIC DNA]</scope>
    <source>
        <strain evidence="2">DSM 17616</strain>
    </source>
</reference>
<sequence>MKFENLLEVDRSKLLTIKADIFFFGEPLDDRGKFVVLALQENLSPKKVIVKFDASKMTFTINGASIPLRDFSSYLNKISPENITGQIIVDATTLGVSELLYILRWALRLELKAKIIYAEPKNYPSVFDAPSDYGRHHFNLSSSSVGYRALPGFTRTTSTVKKAHLIALLGFERVRLGQLLQNDEGAFIEAVTPIFGVPSFRPSFDKHSAYQNIDRLVRVSDKPEFCCASNPFETFRKLKFIKKCLPDKVLHIAPIGTKPMAIGACLFILSNLNENVGLMYDHPINSKGRSTGVTKIHLYEVSFA</sequence>
<dbReference type="RefSeq" id="WP_092790107.1">
    <property type="nucleotide sequence ID" value="NZ_FNXF01000002.1"/>
</dbReference>
<dbReference type="EMBL" id="FNXF01000002">
    <property type="protein sequence ID" value="SEH64751.1"/>
    <property type="molecule type" value="Genomic_DNA"/>
</dbReference>
<protein>
    <submittedName>
        <fullName evidence="1">Uncharacterized protein</fullName>
    </submittedName>
</protein>
<proteinExistence type="predicted"/>
<dbReference type="STRING" id="173990.SAMN05660691_00615"/>
<name>A0A1H6JQL3_9GAMM</name>